<evidence type="ECO:0000313" key="2">
    <source>
        <dbReference type="EMBL" id="CAH3040669.1"/>
    </source>
</evidence>
<gene>
    <name evidence="2" type="ORF">PLOB_00045854</name>
</gene>
<feature type="non-terminal residue" evidence="2">
    <location>
        <position position="1"/>
    </location>
</feature>
<dbReference type="InterPro" id="IPR013087">
    <property type="entry name" value="Znf_C2H2_type"/>
</dbReference>
<dbReference type="Gene3D" id="3.40.1440.10">
    <property type="entry name" value="GIY-YIG endonuclease"/>
    <property type="match status" value="1"/>
</dbReference>
<comment type="caution">
    <text evidence="2">The sequence shown here is derived from an EMBL/GenBank/DDBJ whole genome shotgun (WGS) entry which is preliminary data.</text>
</comment>
<dbReference type="Pfam" id="PF01541">
    <property type="entry name" value="GIY-YIG"/>
    <property type="match status" value="1"/>
</dbReference>
<name>A0ABN8N6M6_9CNID</name>
<reference evidence="2 3" key="1">
    <citation type="submission" date="2022-05" db="EMBL/GenBank/DDBJ databases">
        <authorList>
            <consortium name="Genoscope - CEA"/>
            <person name="William W."/>
        </authorList>
    </citation>
    <scope>NUCLEOTIDE SEQUENCE [LARGE SCALE GENOMIC DNA]</scope>
</reference>
<evidence type="ECO:0000313" key="3">
    <source>
        <dbReference type="Proteomes" id="UP001159405"/>
    </source>
</evidence>
<dbReference type="SUPFAM" id="SSF82771">
    <property type="entry name" value="GIY-YIG endonuclease"/>
    <property type="match status" value="1"/>
</dbReference>
<keyword evidence="3" id="KW-1185">Reference proteome</keyword>
<dbReference type="Proteomes" id="UP001159405">
    <property type="component" value="Unassembled WGS sequence"/>
</dbReference>
<dbReference type="EMBL" id="CALNXK010000008">
    <property type="protein sequence ID" value="CAH3040669.1"/>
    <property type="molecule type" value="Genomic_DNA"/>
</dbReference>
<accession>A0ABN8N6M6</accession>
<proteinExistence type="predicted"/>
<dbReference type="CDD" id="cd10442">
    <property type="entry name" value="GIY-YIG_PLEs"/>
    <property type="match status" value="1"/>
</dbReference>
<sequence>LNCKSKNLTYFIECKKCGKQYIGETKRHLHKRFGEHSRSIFDYSHFSNSTPVFEHFNQADHSINDVLLILLELIRSNCDSVRKAREAHLIHKAMTLEPCGINRH</sequence>
<feature type="domain" description="C2H2-type" evidence="1">
    <location>
        <begin position="14"/>
        <end position="36"/>
    </location>
</feature>
<dbReference type="PROSITE" id="PS00028">
    <property type="entry name" value="ZINC_FINGER_C2H2_1"/>
    <property type="match status" value="1"/>
</dbReference>
<evidence type="ECO:0000259" key="1">
    <source>
        <dbReference type="PROSITE" id="PS00028"/>
    </source>
</evidence>
<dbReference type="InterPro" id="IPR000305">
    <property type="entry name" value="GIY-YIG_endonuc"/>
</dbReference>
<organism evidence="2 3">
    <name type="scientific">Porites lobata</name>
    <dbReference type="NCBI Taxonomy" id="104759"/>
    <lineage>
        <taxon>Eukaryota</taxon>
        <taxon>Metazoa</taxon>
        <taxon>Cnidaria</taxon>
        <taxon>Anthozoa</taxon>
        <taxon>Hexacorallia</taxon>
        <taxon>Scleractinia</taxon>
        <taxon>Fungiina</taxon>
        <taxon>Poritidae</taxon>
        <taxon>Porites</taxon>
    </lineage>
</organism>
<dbReference type="InterPro" id="IPR035901">
    <property type="entry name" value="GIY-YIG_endonuc_sf"/>
</dbReference>
<protein>
    <recommendedName>
        <fullName evidence="1">C2H2-type domain-containing protein</fullName>
    </recommendedName>
</protein>